<reference evidence="2 3" key="1">
    <citation type="journal article" date="2007" name="DNA Res.">
        <title>Complete genomic structure of the bloom-forming toxic cyanobacterium Microcystis aeruginosa NIES-843.</title>
        <authorList>
            <person name="Kaneko T."/>
            <person name="Nakajima N."/>
            <person name="Okamoto S."/>
            <person name="Suzuki I."/>
            <person name="Tanabe Y."/>
            <person name="Tamaoki M."/>
            <person name="Nakamura Y."/>
            <person name="Kasai F."/>
            <person name="Watanabe A."/>
            <person name="Kawashima K."/>
            <person name="Kishida Y."/>
            <person name="Ono A."/>
            <person name="Shimizu Y."/>
            <person name="Takahashi C."/>
            <person name="Minami C."/>
            <person name="Fujishiro T."/>
            <person name="Kohara M."/>
            <person name="Katoh M."/>
            <person name="Nakazaki N."/>
            <person name="Nakayama S."/>
            <person name="Yamada M."/>
            <person name="Tabata S."/>
            <person name="Watanabe M.M."/>
        </authorList>
    </citation>
    <scope>NUCLEOTIDE SEQUENCE [LARGE SCALE GENOMIC DNA]</scope>
    <source>
        <strain evidence="3">NIES-843 / IAM M-247</strain>
    </source>
</reference>
<dbReference type="EMBL" id="AP009552">
    <property type="protein sequence ID" value="BAG05867.1"/>
    <property type="molecule type" value="Genomic_DNA"/>
</dbReference>
<sequence>MAANTHPTPKLGVSVHYDLCFCLSAIVYNQNIIILGLLNKYGRSIRIENLPFHR</sequence>
<evidence type="ECO:0000313" key="3">
    <source>
        <dbReference type="Proteomes" id="UP000001510"/>
    </source>
</evidence>
<dbReference type="HOGENOM" id="CLU_3045394_0_0_3"/>
<dbReference type="Proteomes" id="UP000001510">
    <property type="component" value="Chromosome"/>
</dbReference>
<dbReference type="KEGG" id="mar:MAE_60450"/>
<accession>B0JK13</accession>
<keyword evidence="1" id="KW-0472">Membrane</keyword>
<gene>
    <name evidence="2" type="ordered locus">MAE_60450</name>
</gene>
<dbReference type="STRING" id="449447.MAE_60450"/>
<keyword evidence="3" id="KW-1185">Reference proteome</keyword>
<protein>
    <submittedName>
        <fullName evidence="2">Uncharacterized protein</fullName>
    </submittedName>
</protein>
<proteinExistence type="predicted"/>
<organism evidence="2 3">
    <name type="scientific">Microcystis aeruginosa (strain NIES-843 / IAM M-2473)</name>
    <dbReference type="NCBI Taxonomy" id="449447"/>
    <lineage>
        <taxon>Bacteria</taxon>
        <taxon>Bacillati</taxon>
        <taxon>Cyanobacteriota</taxon>
        <taxon>Cyanophyceae</taxon>
        <taxon>Oscillatoriophycideae</taxon>
        <taxon>Chroococcales</taxon>
        <taxon>Microcystaceae</taxon>
        <taxon>Microcystis</taxon>
    </lineage>
</organism>
<evidence type="ECO:0000313" key="2">
    <source>
        <dbReference type="EMBL" id="BAG05867.1"/>
    </source>
</evidence>
<name>B0JK13_MICAN</name>
<feature type="transmembrane region" description="Helical" evidence="1">
    <location>
        <begin position="15"/>
        <end position="38"/>
    </location>
</feature>
<keyword evidence="1" id="KW-1133">Transmembrane helix</keyword>
<dbReference type="AlphaFoldDB" id="B0JK13"/>
<dbReference type="EnsemblBacteria" id="BAG05867">
    <property type="protein sequence ID" value="BAG05867"/>
    <property type="gene ID" value="MAE_60450"/>
</dbReference>
<evidence type="ECO:0000256" key="1">
    <source>
        <dbReference type="SAM" id="Phobius"/>
    </source>
</evidence>
<keyword evidence="1" id="KW-0812">Transmembrane</keyword>
<dbReference type="PaxDb" id="449447-MAE_60450"/>